<dbReference type="InterPro" id="IPR036237">
    <property type="entry name" value="Xyl_isomerase-like_sf"/>
</dbReference>
<feature type="domain" description="Xylose isomerase-like TIM barrel" evidence="4">
    <location>
        <begin position="24"/>
        <end position="260"/>
    </location>
</feature>
<dbReference type="AlphaFoldDB" id="A0AAI8TUW9"/>
<dbReference type="EMBL" id="AP027452">
    <property type="protein sequence ID" value="BDY29299.1"/>
    <property type="molecule type" value="Genomic_DNA"/>
</dbReference>
<dbReference type="Pfam" id="PF01261">
    <property type="entry name" value="AP_endonuc_2"/>
    <property type="match status" value="1"/>
</dbReference>
<evidence type="ECO:0000313" key="8">
    <source>
        <dbReference type="Proteomes" id="UP001241092"/>
    </source>
</evidence>
<comment type="similarity">
    <text evidence="2">Belongs to the hyi family.</text>
</comment>
<evidence type="ECO:0000259" key="4">
    <source>
        <dbReference type="Pfam" id="PF01261"/>
    </source>
</evidence>
<organism evidence="6 8">
    <name type="scientific">Mycolicibacterium mageritense</name>
    <name type="common">Mycobacterium mageritense</name>
    <dbReference type="NCBI Taxonomy" id="53462"/>
    <lineage>
        <taxon>Bacteria</taxon>
        <taxon>Bacillati</taxon>
        <taxon>Actinomycetota</taxon>
        <taxon>Actinomycetes</taxon>
        <taxon>Mycobacteriales</taxon>
        <taxon>Mycobacteriaceae</taxon>
        <taxon>Mycolicibacterium</taxon>
    </lineage>
</organism>
<dbReference type="Proteomes" id="UP001241092">
    <property type="component" value="Chromosome"/>
</dbReference>
<feature type="active site" description="Proton donor/acceptor" evidence="3">
    <location>
        <position position="244"/>
    </location>
</feature>
<sequence>MTAPLKFCANLKWLFTEVPFEARFTAAAEAGFAAVEYASPYPYPPAVLHGLLRDAGLTQILINTPTASPGSPGDAGTAGLPGAERVFRSDIHRALDYAGALDCRLVHVMSGTRPAGLSRDRVFGTLLDNLSWAAEQAAQGGVRLVIEAINHGDRPGYLLETQEEAAAVVEAVDTDHLGVLFDVYHCAVTQGDVVTRLQTLDPWIFHVQVADIPQRGEPGTGEMKWEPIFEQLRRSRHDRWIGCEYQPTVSTALGLDWLAKFGAR</sequence>
<reference evidence="5" key="2">
    <citation type="submission" date="2020-02" db="EMBL/GenBank/DDBJ databases">
        <authorList>
            <person name="Matsumoto Y."/>
            <person name="Motooka D."/>
            <person name="Nakamura S."/>
        </authorList>
    </citation>
    <scope>NUCLEOTIDE SEQUENCE</scope>
    <source>
        <strain evidence="5">JCM 12375</strain>
    </source>
</reference>
<dbReference type="Gene3D" id="3.20.20.150">
    <property type="entry name" value="Divalent-metal-dependent TIM barrel enzymes"/>
    <property type="match status" value="1"/>
</dbReference>
<keyword evidence="7" id="KW-1185">Reference proteome</keyword>
<dbReference type="EMBL" id="AP022567">
    <property type="protein sequence ID" value="BBX34318.1"/>
    <property type="molecule type" value="Genomic_DNA"/>
</dbReference>
<name>A0AAI8TUW9_MYCME</name>
<gene>
    <name evidence="6" type="primary">otnI</name>
    <name evidence="6" type="ORF">hbim_03237</name>
    <name evidence="5" type="ORF">MMAGJ_36000</name>
</gene>
<evidence type="ECO:0000313" key="7">
    <source>
        <dbReference type="Proteomes" id="UP000465622"/>
    </source>
</evidence>
<evidence type="ECO:0000313" key="6">
    <source>
        <dbReference type="EMBL" id="BDY29299.1"/>
    </source>
</evidence>
<dbReference type="EC" id="5.3.1.35" evidence="6"/>
<evidence type="ECO:0000256" key="3">
    <source>
        <dbReference type="PIRSR" id="PIRSR006241-50"/>
    </source>
</evidence>
<reference evidence="5 7" key="1">
    <citation type="journal article" date="2019" name="Emerg. Microbes Infect.">
        <title>Comprehensive subspecies identification of 175 nontuberculous mycobacteria species based on 7547 genomic profiles.</title>
        <authorList>
            <person name="Matsumoto Y."/>
            <person name="Kinjo T."/>
            <person name="Motooka D."/>
            <person name="Nabeya D."/>
            <person name="Jung N."/>
            <person name="Uechi K."/>
            <person name="Horii T."/>
            <person name="Iida T."/>
            <person name="Fujita J."/>
            <person name="Nakamura S."/>
        </authorList>
    </citation>
    <scope>NUCLEOTIDE SEQUENCE [LARGE SCALE GENOMIC DNA]</scope>
    <source>
        <strain evidence="5 7">JCM 12375</strain>
    </source>
</reference>
<accession>A0AAI8TUW9</accession>
<dbReference type="GO" id="GO:0008903">
    <property type="term" value="F:hydroxypyruvate isomerase activity"/>
    <property type="evidence" value="ECO:0007669"/>
    <property type="project" value="TreeGrafter"/>
</dbReference>
<keyword evidence="1 2" id="KW-0413">Isomerase</keyword>
<dbReference type="PANTHER" id="PTHR43489:SF6">
    <property type="entry name" value="HYDROXYPYRUVATE ISOMERASE-RELATED"/>
    <property type="match status" value="1"/>
</dbReference>
<dbReference type="InterPro" id="IPR026040">
    <property type="entry name" value="HyI-like"/>
</dbReference>
<evidence type="ECO:0000256" key="1">
    <source>
        <dbReference type="ARBA" id="ARBA00023235"/>
    </source>
</evidence>
<dbReference type="SUPFAM" id="SSF51658">
    <property type="entry name" value="Xylose isomerase-like"/>
    <property type="match status" value="1"/>
</dbReference>
<dbReference type="GO" id="GO:0046487">
    <property type="term" value="P:glyoxylate metabolic process"/>
    <property type="evidence" value="ECO:0007669"/>
    <property type="project" value="TreeGrafter"/>
</dbReference>
<dbReference type="InterPro" id="IPR013022">
    <property type="entry name" value="Xyl_isomerase-like_TIM-brl"/>
</dbReference>
<dbReference type="PANTHER" id="PTHR43489">
    <property type="entry name" value="ISOMERASE"/>
    <property type="match status" value="1"/>
</dbReference>
<dbReference type="InterPro" id="IPR050417">
    <property type="entry name" value="Sugar_Epim/Isomerase"/>
</dbReference>
<dbReference type="Proteomes" id="UP000465622">
    <property type="component" value="Chromosome"/>
</dbReference>
<evidence type="ECO:0000313" key="5">
    <source>
        <dbReference type="EMBL" id="BBX34318.1"/>
    </source>
</evidence>
<reference evidence="6" key="3">
    <citation type="submission" date="2023-03" db="EMBL/GenBank/DDBJ databases">
        <title>Draft genome sequence of a Mycolicibacterium mageritense strain H4_3_1 isolated from a hybrid biological-inorganic system reactor.</title>
        <authorList>
            <person name="Feng X."/>
            <person name="Kazama D."/>
            <person name="Sato K."/>
            <person name="Kobayashi H."/>
        </authorList>
    </citation>
    <scope>NUCLEOTIDE SEQUENCE</scope>
    <source>
        <strain evidence="6">H4_3_1</strain>
    </source>
</reference>
<protein>
    <submittedName>
        <fullName evidence="6">2-oxo-tetronate isomerase</fullName>
        <ecNumber evidence="6">5.3.1.35</ecNumber>
    </submittedName>
    <submittedName>
        <fullName evidence="5">Hydroxypyruvate isomerase</fullName>
    </submittedName>
</protein>
<evidence type="ECO:0000256" key="2">
    <source>
        <dbReference type="PIRNR" id="PIRNR006241"/>
    </source>
</evidence>
<proteinExistence type="inferred from homology"/>
<dbReference type="RefSeq" id="WP_036429886.1">
    <property type="nucleotide sequence ID" value="NZ_AP022567.1"/>
</dbReference>
<feature type="active site" description="Proton donor/acceptor" evidence="3">
    <location>
        <position position="147"/>
    </location>
</feature>
<dbReference type="PIRSF" id="PIRSF006241">
    <property type="entry name" value="HyI"/>
    <property type="match status" value="1"/>
</dbReference>